<feature type="chain" id="PRO_5045569627" evidence="1">
    <location>
        <begin position="22"/>
        <end position="259"/>
    </location>
</feature>
<comment type="caution">
    <text evidence="4">The sequence shown here is derived from an EMBL/GenBank/DDBJ whole genome shotgun (WGS) entry which is preliminary data.</text>
</comment>
<evidence type="ECO:0000259" key="3">
    <source>
        <dbReference type="Pfam" id="PF13739"/>
    </source>
</evidence>
<evidence type="ECO:0000313" key="5">
    <source>
        <dbReference type="Proteomes" id="UP001302949"/>
    </source>
</evidence>
<sequence length="259" mass="29991">MKKLIYLFAFIIAISTNSLQAKTFFSDTLKYKYQTFEKHSKNCVKIDSICAVFKVKYPVFENAEFNATIQKEMLKIFQENNQDVQKLKSLEEASKVFLGEYDQGINEQLKDGTELNPIPWTMETTTQVAKQKGKYIMISIFTDWFTGGAHPVGMNYNLAYEAQTLKRIALKDIFKQGYEPRLLKMAETIFRKQESLKLSDKLDESNGYFFENGKFKLNDNFIITDKSIDFFYNVYEIKPYAAGPTLLSIPLSLIKPLLK</sequence>
<dbReference type="InterPro" id="IPR021729">
    <property type="entry name" value="DUF3298"/>
</dbReference>
<evidence type="ECO:0000256" key="1">
    <source>
        <dbReference type="SAM" id="SignalP"/>
    </source>
</evidence>
<protein>
    <submittedName>
        <fullName evidence="4">DUF3298 domain-containing protein</fullName>
    </submittedName>
</protein>
<gene>
    <name evidence="4" type="ORF">VB248_17085</name>
</gene>
<name>A0ABU5QDE0_9BACT</name>
<organism evidence="4 5">
    <name type="scientific">Arcicella rigui</name>
    <dbReference type="NCBI Taxonomy" id="797020"/>
    <lineage>
        <taxon>Bacteria</taxon>
        <taxon>Pseudomonadati</taxon>
        <taxon>Bacteroidota</taxon>
        <taxon>Cytophagia</taxon>
        <taxon>Cytophagales</taxon>
        <taxon>Flectobacillaceae</taxon>
        <taxon>Arcicella</taxon>
    </lineage>
</organism>
<dbReference type="RefSeq" id="WP_323298025.1">
    <property type="nucleotide sequence ID" value="NZ_JAYFUM010000021.1"/>
</dbReference>
<reference evidence="4 5" key="1">
    <citation type="submission" date="2023-12" db="EMBL/GenBank/DDBJ databases">
        <title>Novel species of the genus Arcicella isolated from rivers.</title>
        <authorList>
            <person name="Lu H."/>
        </authorList>
    </citation>
    <scope>NUCLEOTIDE SEQUENCE [LARGE SCALE GENOMIC DNA]</scope>
    <source>
        <strain evidence="4 5">KCTC 23307</strain>
    </source>
</reference>
<keyword evidence="1" id="KW-0732">Signal</keyword>
<evidence type="ECO:0000313" key="4">
    <source>
        <dbReference type="EMBL" id="MEA5140868.1"/>
    </source>
</evidence>
<keyword evidence="5" id="KW-1185">Reference proteome</keyword>
<feature type="signal peptide" evidence="1">
    <location>
        <begin position="1"/>
        <end position="21"/>
    </location>
</feature>
<accession>A0ABU5QDE0</accession>
<feature type="domain" description="DUF3298" evidence="2">
    <location>
        <begin position="171"/>
        <end position="252"/>
    </location>
</feature>
<dbReference type="Gene3D" id="3.90.640.20">
    <property type="entry name" value="Heat-shock cognate protein, ATPase"/>
    <property type="match status" value="1"/>
</dbReference>
<feature type="domain" description="Deacetylase PdaC" evidence="3">
    <location>
        <begin position="48"/>
        <end position="152"/>
    </location>
</feature>
<dbReference type="InterPro" id="IPR037126">
    <property type="entry name" value="PdaC/RsiV-like_sf"/>
</dbReference>
<dbReference type="EMBL" id="JAYFUM010000021">
    <property type="protein sequence ID" value="MEA5140868.1"/>
    <property type="molecule type" value="Genomic_DNA"/>
</dbReference>
<dbReference type="Gene3D" id="3.30.565.40">
    <property type="entry name" value="Fervidobacterium nodosum Rt17-B1 like"/>
    <property type="match status" value="1"/>
</dbReference>
<evidence type="ECO:0000259" key="2">
    <source>
        <dbReference type="Pfam" id="PF11738"/>
    </source>
</evidence>
<proteinExistence type="predicted"/>
<dbReference type="Proteomes" id="UP001302949">
    <property type="component" value="Unassembled WGS sequence"/>
</dbReference>
<dbReference type="InterPro" id="IPR025303">
    <property type="entry name" value="PdaC"/>
</dbReference>
<dbReference type="Pfam" id="PF11738">
    <property type="entry name" value="DUF3298"/>
    <property type="match status" value="1"/>
</dbReference>
<dbReference type="Pfam" id="PF13739">
    <property type="entry name" value="PdaC"/>
    <property type="match status" value="1"/>
</dbReference>